<evidence type="ECO:0000256" key="1">
    <source>
        <dbReference type="ARBA" id="ARBA00022448"/>
    </source>
</evidence>
<dbReference type="InterPro" id="IPR027417">
    <property type="entry name" value="P-loop_NTPase"/>
</dbReference>
<dbReference type="Pfam" id="PF00005">
    <property type="entry name" value="ABC_tran"/>
    <property type="match status" value="1"/>
</dbReference>
<gene>
    <name evidence="5" type="ORF">DRJ04_01440</name>
</gene>
<dbReference type="PROSITE" id="PS50893">
    <property type="entry name" value="ABC_TRANSPORTER_2"/>
    <property type="match status" value="1"/>
</dbReference>
<dbReference type="SUPFAM" id="SSF52540">
    <property type="entry name" value="P-loop containing nucleoside triphosphate hydrolases"/>
    <property type="match status" value="1"/>
</dbReference>
<dbReference type="InterPro" id="IPR003593">
    <property type="entry name" value="AAA+_ATPase"/>
</dbReference>
<protein>
    <submittedName>
        <fullName evidence="5">ABC transporter ATP-binding protein</fullName>
    </submittedName>
</protein>
<dbReference type="GO" id="GO:0016887">
    <property type="term" value="F:ATP hydrolysis activity"/>
    <property type="evidence" value="ECO:0007669"/>
    <property type="project" value="InterPro"/>
</dbReference>
<dbReference type="PANTHER" id="PTHR45772:SF9">
    <property type="entry name" value="CONSERVED COMPONENT OF ABC TRANSPORTER FOR NATURAL AMINO ACIDS"/>
    <property type="match status" value="1"/>
</dbReference>
<evidence type="ECO:0000259" key="4">
    <source>
        <dbReference type="PROSITE" id="PS50893"/>
    </source>
</evidence>
<keyword evidence="3 5" id="KW-0067">ATP-binding</keyword>
<evidence type="ECO:0000313" key="5">
    <source>
        <dbReference type="EMBL" id="RLE14916.1"/>
    </source>
</evidence>
<organism evidence="5 6">
    <name type="scientific">Aerophobetes bacterium</name>
    <dbReference type="NCBI Taxonomy" id="2030807"/>
    <lineage>
        <taxon>Bacteria</taxon>
        <taxon>Candidatus Aerophobota</taxon>
    </lineage>
</organism>
<evidence type="ECO:0000256" key="3">
    <source>
        <dbReference type="ARBA" id="ARBA00022840"/>
    </source>
</evidence>
<dbReference type="PANTHER" id="PTHR45772">
    <property type="entry name" value="CONSERVED COMPONENT OF ABC TRANSPORTER FOR NATURAL AMINO ACIDS-RELATED"/>
    <property type="match status" value="1"/>
</dbReference>
<accession>A0A662DM06</accession>
<evidence type="ECO:0000313" key="6">
    <source>
        <dbReference type="Proteomes" id="UP000280417"/>
    </source>
</evidence>
<dbReference type="Gene3D" id="3.40.50.300">
    <property type="entry name" value="P-loop containing nucleotide triphosphate hydrolases"/>
    <property type="match status" value="1"/>
</dbReference>
<dbReference type="Proteomes" id="UP000280417">
    <property type="component" value="Unassembled WGS sequence"/>
</dbReference>
<dbReference type="PROSITE" id="PS00211">
    <property type="entry name" value="ABC_TRANSPORTER_1"/>
    <property type="match status" value="1"/>
</dbReference>
<dbReference type="InterPro" id="IPR017871">
    <property type="entry name" value="ABC_transporter-like_CS"/>
</dbReference>
<evidence type="ECO:0000256" key="2">
    <source>
        <dbReference type="ARBA" id="ARBA00022741"/>
    </source>
</evidence>
<dbReference type="EMBL" id="QMQA01000024">
    <property type="protein sequence ID" value="RLE14916.1"/>
    <property type="molecule type" value="Genomic_DNA"/>
</dbReference>
<dbReference type="InterPro" id="IPR003439">
    <property type="entry name" value="ABC_transporter-like_ATP-bd"/>
</dbReference>
<dbReference type="FunFam" id="3.40.50.300:FF:000421">
    <property type="entry name" value="Branched-chain amino acid ABC transporter ATP-binding protein"/>
    <property type="match status" value="1"/>
</dbReference>
<keyword evidence="2" id="KW-0547">Nucleotide-binding</keyword>
<name>A0A662DM06_UNCAE</name>
<dbReference type="InterPro" id="IPR051120">
    <property type="entry name" value="ABC_AA/LPS_Transport"/>
</dbReference>
<dbReference type="InterPro" id="IPR032823">
    <property type="entry name" value="BCA_ABC_TP_C"/>
</dbReference>
<keyword evidence="1" id="KW-0813">Transport</keyword>
<dbReference type="GO" id="GO:0005524">
    <property type="term" value="F:ATP binding"/>
    <property type="evidence" value="ECO:0007669"/>
    <property type="project" value="UniProtKB-KW"/>
</dbReference>
<reference evidence="5 6" key="1">
    <citation type="submission" date="2018-06" db="EMBL/GenBank/DDBJ databases">
        <title>Extensive metabolic versatility and redundancy in microbially diverse, dynamic hydrothermal sediments.</title>
        <authorList>
            <person name="Dombrowski N."/>
            <person name="Teske A."/>
            <person name="Baker B.J."/>
        </authorList>
    </citation>
    <scope>NUCLEOTIDE SEQUENCE [LARGE SCALE GENOMIC DNA]</scope>
    <source>
        <strain evidence="5">B3_G15</strain>
    </source>
</reference>
<dbReference type="GO" id="GO:0005886">
    <property type="term" value="C:plasma membrane"/>
    <property type="evidence" value="ECO:0007669"/>
    <property type="project" value="TreeGrafter"/>
</dbReference>
<sequence>MLEIKNVSKSFGGIRAVRDCSLKVERGKITGLIGPNGAGKTTLFNLITGFYEMDSGEIFFNGEKLQPGLQPHEVFLKGIYRSFQITREFHNITVLENLLAVPPKQEGEQLWMNWFRPDKVKKQENEYIEKAMDILKFLELDGKAGELAGNLAGGERKLLELGRMMMVEPELVLLDEPEAGVPPVMQGKINDYIKTISREKGITFFVVEHDMNVIMKLCNPIIVMVDGTYLTEGPPEKVQHDEKVIDAYLGR</sequence>
<proteinExistence type="predicted"/>
<dbReference type="Pfam" id="PF12399">
    <property type="entry name" value="BCA_ABC_TP_C"/>
    <property type="match status" value="1"/>
</dbReference>
<feature type="domain" description="ABC transporter" evidence="4">
    <location>
        <begin position="2"/>
        <end position="251"/>
    </location>
</feature>
<dbReference type="AlphaFoldDB" id="A0A662DM06"/>
<dbReference type="SMART" id="SM00382">
    <property type="entry name" value="AAA"/>
    <property type="match status" value="1"/>
</dbReference>
<comment type="caution">
    <text evidence="5">The sequence shown here is derived from an EMBL/GenBank/DDBJ whole genome shotgun (WGS) entry which is preliminary data.</text>
</comment>
<dbReference type="CDD" id="cd03219">
    <property type="entry name" value="ABC_Mj1267_LivG_branched"/>
    <property type="match status" value="1"/>
</dbReference>